<gene>
    <name evidence="1" type="ORF">PARMNEM_LOCUS14274</name>
</gene>
<comment type="caution">
    <text evidence="1">The sequence shown here is derived from an EMBL/GenBank/DDBJ whole genome shotgun (WGS) entry which is preliminary data.</text>
</comment>
<dbReference type="EMBL" id="CAVLGL010000090">
    <property type="protein sequence ID" value="CAK1594677.1"/>
    <property type="molecule type" value="Genomic_DNA"/>
</dbReference>
<reference evidence="1 2" key="1">
    <citation type="submission" date="2023-11" db="EMBL/GenBank/DDBJ databases">
        <authorList>
            <person name="Hedman E."/>
            <person name="Englund M."/>
            <person name="Stromberg M."/>
            <person name="Nyberg Akerstrom W."/>
            <person name="Nylinder S."/>
            <person name="Jareborg N."/>
            <person name="Kallberg Y."/>
            <person name="Kronander E."/>
        </authorList>
    </citation>
    <scope>NUCLEOTIDE SEQUENCE [LARGE SCALE GENOMIC DNA]</scope>
</reference>
<evidence type="ECO:0000313" key="2">
    <source>
        <dbReference type="Proteomes" id="UP001314205"/>
    </source>
</evidence>
<accession>A0AAV1LKU9</accession>
<dbReference type="Proteomes" id="UP001314205">
    <property type="component" value="Unassembled WGS sequence"/>
</dbReference>
<sequence>MSHCSSILSFLRWFCSNKSIVLIHCVMVDFRFSKYCFQNIFIYFVSERGASSDALMMGGANMRALQHKVQENIINRSLAICCKNIVRFHDDVSFKNPIKQQQLPRCHRYRRFVRIKLSSGQYLIDVPTYLFNFIYTLMYIHPSIHTLQPIKVHC</sequence>
<name>A0AAV1LKU9_9NEOP</name>
<proteinExistence type="predicted"/>
<organism evidence="1 2">
    <name type="scientific">Parnassius mnemosyne</name>
    <name type="common">clouded apollo</name>
    <dbReference type="NCBI Taxonomy" id="213953"/>
    <lineage>
        <taxon>Eukaryota</taxon>
        <taxon>Metazoa</taxon>
        <taxon>Ecdysozoa</taxon>
        <taxon>Arthropoda</taxon>
        <taxon>Hexapoda</taxon>
        <taxon>Insecta</taxon>
        <taxon>Pterygota</taxon>
        <taxon>Neoptera</taxon>
        <taxon>Endopterygota</taxon>
        <taxon>Lepidoptera</taxon>
        <taxon>Glossata</taxon>
        <taxon>Ditrysia</taxon>
        <taxon>Papilionoidea</taxon>
        <taxon>Papilionidae</taxon>
        <taxon>Parnassiinae</taxon>
        <taxon>Parnassini</taxon>
        <taxon>Parnassius</taxon>
        <taxon>Driopa</taxon>
    </lineage>
</organism>
<dbReference type="AlphaFoldDB" id="A0AAV1LKU9"/>
<protein>
    <submittedName>
        <fullName evidence="1">Uncharacterized protein</fullName>
    </submittedName>
</protein>
<keyword evidence="2" id="KW-1185">Reference proteome</keyword>
<evidence type="ECO:0000313" key="1">
    <source>
        <dbReference type="EMBL" id="CAK1594677.1"/>
    </source>
</evidence>